<keyword evidence="4 7" id="KW-0418">Kinase</keyword>
<evidence type="ECO:0000256" key="3">
    <source>
        <dbReference type="ARBA" id="ARBA00022741"/>
    </source>
</evidence>
<evidence type="ECO:0000256" key="4">
    <source>
        <dbReference type="ARBA" id="ARBA00022777"/>
    </source>
</evidence>
<organism evidence="7 8">
    <name type="scientific">Christiangramia echinicola</name>
    <dbReference type="NCBI Taxonomy" id="279359"/>
    <lineage>
        <taxon>Bacteria</taxon>
        <taxon>Pseudomonadati</taxon>
        <taxon>Bacteroidota</taxon>
        <taxon>Flavobacteriia</taxon>
        <taxon>Flavobacteriales</taxon>
        <taxon>Flavobacteriaceae</taxon>
        <taxon>Christiangramia</taxon>
    </lineage>
</organism>
<evidence type="ECO:0000259" key="6">
    <source>
        <dbReference type="Pfam" id="PF01636"/>
    </source>
</evidence>
<keyword evidence="5" id="KW-0067">ATP-binding</keyword>
<dbReference type="RefSeq" id="WP_089663829.1">
    <property type="nucleotide sequence ID" value="NZ_LT629745.1"/>
</dbReference>
<keyword evidence="2" id="KW-0808">Transferase</keyword>
<evidence type="ECO:0000256" key="5">
    <source>
        <dbReference type="ARBA" id="ARBA00022840"/>
    </source>
</evidence>
<accession>A0A1H1SEV3</accession>
<dbReference type="Gene3D" id="3.30.200.20">
    <property type="entry name" value="Phosphorylase Kinase, domain 1"/>
    <property type="match status" value="1"/>
</dbReference>
<evidence type="ECO:0000256" key="1">
    <source>
        <dbReference type="ARBA" id="ARBA00010165"/>
    </source>
</evidence>
<dbReference type="Proteomes" id="UP000198858">
    <property type="component" value="Chromosome I"/>
</dbReference>
<evidence type="ECO:0000313" key="7">
    <source>
        <dbReference type="EMBL" id="SDS46524.1"/>
    </source>
</evidence>
<dbReference type="PANTHER" id="PTHR34273:SF2">
    <property type="entry name" value="METHYLTHIORIBOSE KINASE"/>
    <property type="match status" value="1"/>
</dbReference>
<dbReference type="GO" id="GO:0016301">
    <property type="term" value="F:kinase activity"/>
    <property type="evidence" value="ECO:0007669"/>
    <property type="project" value="UniProtKB-KW"/>
</dbReference>
<dbReference type="STRING" id="1250231.SAMN04488552_3250"/>
<dbReference type="Gene3D" id="3.90.1200.10">
    <property type="match status" value="1"/>
</dbReference>
<name>A0A1H1SEV3_9FLAO</name>
<dbReference type="InterPro" id="IPR002575">
    <property type="entry name" value="Aminoglycoside_PTrfase"/>
</dbReference>
<keyword evidence="3" id="KW-0547">Nucleotide-binding</keyword>
<keyword evidence="8" id="KW-1185">Reference proteome</keyword>
<comment type="similarity">
    <text evidence="1">Belongs to the methylthioribose kinase family.</text>
</comment>
<dbReference type="SUPFAM" id="SSF56112">
    <property type="entry name" value="Protein kinase-like (PK-like)"/>
    <property type="match status" value="1"/>
</dbReference>
<dbReference type="GO" id="GO:0005524">
    <property type="term" value="F:ATP binding"/>
    <property type="evidence" value="ECO:0007669"/>
    <property type="project" value="UniProtKB-KW"/>
</dbReference>
<gene>
    <name evidence="7" type="ORF">SAMN04488552_3250</name>
</gene>
<dbReference type="Pfam" id="PF01636">
    <property type="entry name" value="APH"/>
    <property type="match status" value="1"/>
</dbReference>
<feature type="domain" description="Aminoglycoside phosphotransferase" evidence="6">
    <location>
        <begin position="37"/>
        <end position="283"/>
    </location>
</feature>
<sequence length="352" mass="40828">MKSIVHLTANIETVEKYLHSQSWLKTGEKITSTEVPGDGNMNFTLRVKTNRRSFILKQSREYVEKYPQVEAPVTRTLREAEFYGLVSGHSNLKSKMPKLLKVDEQNYVLFLEDLGEATDYTFLYEKGQILNDDELAEIITFAADLHTKLTRQDSKKNLPNRKMRELNHKHIFIYPFLEENGLDLDAVLPGLQKVAEPFKSDENLKGKIEKLGKRYLEEGNSLLHGDYFPGSWLKSTDGIRIIDPEFCFFGEPEFEIGVTIAHLNMANQPEEIVQKALRYYKERAPLDEKLRQQYTAVEIFRRILGLAQLPLTIPLQKRQELLNESFEVLTKADYSELPSAIYHHKNLSIYER</sequence>
<proteinExistence type="inferred from homology"/>
<evidence type="ECO:0000256" key="2">
    <source>
        <dbReference type="ARBA" id="ARBA00022679"/>
    </source>
</evidence>
<reference evidence="7 8" key="1">
    <citation type="submission" date="2016-10" db="EMBL/GenBank/DDBJ databases">
        <authorList>
            <person name="Varghese N."/>
            <person name="Submissions S."/>
        </authorList>
    </citation>
    <scope>NUCLEOTIDE SEQUENCE [LARGE SCALE GENOMIC DNA]</scope>
    <source>
        <strain evidence="7 8">Mar_2010_102</strain>
    </source>
</reference>
<dbReference type="AlphaFoldDB" id="A0A1H1SEV3"/>
<dbReference type="PANTHER" id="PTHR34273">
    <property type="entry name" value="METHYLTHIORIBOSE KINASE"/>
    <property type="match status" value="1"/>
</dbReference>
<dbReference type="EMBL" id="LT629745">
    <property type="protein sequence ID" value="SDS46524.1"/>
    <property type="molecule type" value="Genomic_DNA"/>
</dbReference>
<dbReference type="InterPro" id="IPR011009">
    <property type="entry name" value="Kinase-like_dom_sf"/>
</dbReference>
<protein>
    <submittedName>
        <fullName evidence="7">5-methylthioribose kinase</fullName>
    </submittedName>
</protein>
<evidence type="ECO:0000313" key="8">
    <source>
        <dbReference type="Proteomes" id="UP000198858"/>
    </source>
</evidence>